<protein>
    <submittedName>
        <fullName evidence="1">Uncharacterized protein</fullName>
    </submittedName>
</protein>
<dbReference type="Proteomes" id="UP000653076">
    <property type="component" value="Unassembled WGS sequence"/>
</dbReference>
<name>A0ABQ4JFW4_9ACTN</name>
<gene>
    <name evidence="1" type="ORF">Vqi01_42370</name>
</gene>
<comment type="caution">
    <text evidence="1">The sequence shown here is derived from an EMBL/GenBank/DDBJ whole genome shotgun (WGS) entry which is preliminary data.</text>
</comment>
<proteinExistence type="predicted"/>
<reference evidence="1 2" key="1">
    <citation type="submission" date="2021-01" db="EMBL/GenBank/DDBJ databases">
        <title>Whole genome shotgun sequence of Verrucosispora qiuiae NBRC 106684.</title>
        <authorList>
            <person name="Komaki H."/>
            <person name="Tamura T."/>
        </authorList>
    </citation>
    <scope>NUCLEOTIDE SEQUENCE [LARGE SCALE GENOMIC DNA]</scope>
    <source>
        <strain evidence="1 2">NBRC 106684</strain>
    </source>
</reference>
<accession>A0ABQ4JFW4</accession>
<evidence type="ECO:0000313" key="1">
    <source>
        <dbReference type="EMBL" id="GIJ29075.1"/>
    </source>
</evidence>
<evidence type="ECO:0000313" key="2">
    <source>
        <dbReference type="Proteomes" id="UP000653076"/>
    </source>
</evidence>
<dbReference type="RefSeq" id="WP_204036555.1">
    <property type="nucleotide sequence ID" value="NZ_BOPC01000061.1"/>
</dbReference>
<dbReference type="EMBL" id="BOPC01000061">
    <property type="protein sequence ID" value="GIJ29075.1"/>
    <property type="molecule type" value="Genomic_DNA"/>
</dbReference>
<keyword evidence="2" id="KW-1185">Reference proteome</keyword>
<organism evidence="1 2">
    <name type="scientific">Micromonospora qiuiae</name>
    <dbReference type="NCBI Taxonomy" id="502268"/>
    <lineage>
        <taxon>Bacteria</taxon>
        <taxon>Bacillati</taxon>
        <taxon>Actinomycetota</taxon>
        <taxon>Actinomycetes</taxon>
        <taxon>Micromonosporales</taxon>
        <taxon>Micromonosporaceae</taxon>
        <taxon>Micromonospora</taxon>
    </lineage>
</organism>
<sequence>MHDHRRTGIGAVPDVGELFGIELDAQQQMHWRLILDNLAEEGLIRNTTGMGYPAATRLPSCERYVEDMRRRRMAPAERRVAAALGGAEPVVGLVELLFGLG</sequence>